<dbReference type="CDD" id="cd07730">
    <property type="entry name" value="metallo-hydrolase-like_MBL-fold"/>
    <property type="match status" value="1"/>
</dbReference>
<dbReference type="AlphaFoldDB" id="A0A9W9G853"/>
<comment type="cofactor">
    <cofactor evidence="1">
        <name>Zn(2+)</name>
        <dbReference type="ChEBI" id="CHEBI:29105"/>
    </cofactor>
</comment>
<evidence type="ECO:0000256" key="5">
    <source>
        <dbReference type="ARBA" id="ARBA00022833"/>
    </source>
</evidence>
<dbReference type="EMBL" id="JAPQKH010000002">
    <property type="protein sequence ID" value="KAJ5113843.1"/>
    <property type="molecule type" value="Genomic_DNA"/>
</dbReference>
<proteinExistence type="inferred from homology"/>
<evidence type="ECO:0000313" key="7">
    <source>
        <dbReference type="Proteomes" id="UP001149165"/>
    </source>
</evidence>
<keyword evidence="4" id="KW-0378">Hydrolase</keyword>
<dbReference type="InterPro" id="IPR036866">
    <property type="entry name" value="RibonucZ/Hydroxyglut_hydro"/>
</dbReference>
<reference evidence="6" key="1">
    <citation type="submission" date="2022-11" db="EMBL/GenBank/DDBJ databases">
        <authorList>
            <person name="Petersen C."/>
        </authorList>
    </citation>
    <scope>NUCLEOTIDE SEQUENCE</scope>
    <source>
        <strain evidence="6">IBT 30069</strain>
    </source>
</reference>
<dbReference type="PANTHER" id="PTHR42978:SF2">
    <property type="entry name" value="102 KBASES UNSTABLE REGION: FROM 1 TO 119443"/>
    <property type="match status" value="1"/>
</dbReference>
<keyword evidence="5" id="KW-0862">Zinc</keyword>
<keyword evidence="7" id="KW-1185">Reference proteome</keyword>
<dbReference type="InterPro" id="IPR051013">
    <property type="entry name" value="MBL_superfamily_lactonases"/>
</dbReference>
<comment type="caution">
    <text evidence="6">The sequence shown here is derived from an EMBL/GenBank/DDBJ whole genome shotgun (WGS) entry which is preliminary data.</text>
</comment>
<name>A0A9W9G853_9EURO</name>
<protein>
    <recommendedName>
        <fullName evidence="8">Metallo-beta-lactamase domain-containing protein</fullName>
    </recommendedName>
</protein>
<comment type="similarity">
    <text evidence="2">Belongs to the metallo-beta-lactamase superfamily.</text>
</comment>
<sequence>MRNSVSVHALRAGNLTLPENKFLAPLEDIESRRTVPSLSFLIQHCSRVTRKTTRLVFDLGIRREPHFYQEDIRRHTMTREPLSGRPDVIDSLDSGDIASSDIDMVILSHVHWDHIGMPSDFPLSSFAVGHGSLDLLNGTKVLSNGGHSHFEKDLLPMERTVELPDPTRARIHDEQVDCHQDPVFYLGMLSQRLWRPFGPVPRTIDIFADGSVLLVDSPGHLPGHINLLCLVNLDPVRYVYLAGDACHDRRILTGECNIAEWKDPKFPDKVCCIHLDREEAMNTIKMIRSLEMDGNSLGEVEVILAHDDQWAKDAEKRGRFFPGAL</sequence>
<evidence type="ECO:0000256" key="4">
    <source>
        <dbReference type="ARBA" id="ARBA00022801"/>
    </source>
</evidence>
<dbReference type="SUPFAM" id="SSF56281">
    <property type="entry name" value="Metallo-hydrolase/oxidoreductase"/>
    <property type="match status" value="1"/>
</dbReference>
<dbReference type="Gene3D" id="3.60.15.10">
    <property type="entry name" value="Ribonuclease Z/Hydroxyacylglutathione hydrolase-like"/>
    <property type="match status" value="1"/>
</dbReference>
<dbReference type="GO" id="GO:0046872">
    <property type="term" value="F:metal ion binding"/>
    <property type="evidence" value="ECO:0007669"/>
    <property type="project" value="UniProtKB-KW"/>
</dbReference>
<dbReference type="PANTHER" id="PTHR42978">
    <property type="entry name" value="QUORUM-QUENCHING LACTONASE YTNP-RELATED-RELATED"/>
    <property type="match status" value="1"/>
</dbReference>
<accession>A0A9W9G853</accession>
<keyword evidence="3" id="KW-0479">Metal-binding</keyword>
<evidence type="ECO:0000256" key="3">
    <source>
        <dbReference type="ARBA" id="ARBA00022723"/>
    </source>
</evidence>
<dbReference type="GO" id="GO:0016787">
    <property type="term" value="F:hydrolase activity"/>
    <property type="evidence" value="ECO:0007669"/>
    <property type="project" value="UniProtKB-KW"/>
</dbReference>
<evidence type="ECO:0000256" key="2">
    <source>
        <dbReference type="ARBA" id="ARBA00007749"/>
    </source>
</evidence>
<organism evidence="6 7">
    <name type="scientific">Penicillium angulare</name>
    <dbReference type="NCBI Taxonomy" id="116970"/>
    <lineage>
        <taxon>Eukaryota</taxon>
        <taxon>Fungi</taxon>
        <taxon>Dikarya</taxon>
        <taxon>Ascomycota</taxon>
        <taxon>Pezizomycotina</taxon>
        <taxon>Eurotiomycetes</taxon>
        <taxon>Eurotiomycetidae</taxon>
        <taxon>Eurotiales</taxon>
        <taxon>Aspergillaceae</taxon>
        <taxon>Penicillium</taxon>
    </lineage>
</organism>
<reference evidence="6" key="2">
    <citation type="journal article" date="2023" name="IMA Fungus">
        <title>Comparative genomic study of the Penicillium genus elucidates a diverse pangenome and 15 lateral gene transfer events.</title>
        <authorList>
            <person name="Petersen C."/>
            <person name="Sorensen T."/>
            <person name="Nielsen M.R."/>
            <person name="Sondergaard T.E."/>
            <person name="Sorensen J.L."/>
            <person name="Fitzpatrick D.A."/>
            <person name="Frisvad J.C."/>
            <person name="Nielsen K.L."/>
        </authorList>
    </citation>
    <scope>NUCLEOTIDE SEQUENCE</scope>
    <source>
        <strain evidence="6">IBT 30069</strain>
    </source>
</reference>
<evidence type="ECO:0008006" key="8">
    <source>
        <dbReference type="Google" id="ProtNLM"/>
    </source>
</evidence>
<evidence type="ECO:0000313" key="6">
    <source>
        <dbReference type="EMBL" id="KAJ5113843.1"/>
    </source>
</evidence>
<dbReference type="Proteomes" id="UP001149165">
    <property type="component" value="Unassembled WGS sequence"/>
</dbReference>
<dbReference type="OrthoDB" id="10250730at2759"/>
<evidence type="ECO:0000256" key="1">
    <source>
        <dbReference type="ARBA" id="ARBA00001947"/>
    </source>
</evidence>
<gene>
    <name evidence="6" type="ORF">N7456_002377</name>
</gene>